<feature type="signal peptide" evidence="1">
    <location>
        <begin position="1"/>
        <end position="20"/>
    </location>
</feature>
<dbReference type="EMBL" id="WBVO01000011">
    <property type="protein sequence ID" value="KAB2807342.1"/>
    <property type="molecule type" value="Genomic_DNA"/>
</dbReference>
<keyword evidence="1" id="KW-0732">Signal</keyword>
<organism evidence="2 3">
    <name type="scientific">Phaeocystidibacter luteus</name>
    <dbReference type="NCBI Taxonomy" id="911197"/>
    <lineage>
        <taxon>Bacteria</taxon>
        <taxon>Pseudomonadati</taxon>
        <taxon>Bacteroidota</taxon>
        <taxon>Flavobacteriia</taxon>
        <taxon>Flavobacteriales</taxon>
        <taxon>Phaeocystidibacteraceae</taxon>
        <taxon>Phaeocystidibacter</taxon>
    </lineage>
</organism>
<dbReference type="PROSITE" id="PS51257">
    <property type="entry name" value="PROKAR_LIPOPROTEIN"/>
    <property type="match status" value="1"/>
</dbReference>
<sequence length="170" mass="18742">MKFSALLVFFGFLLVSCSSGSDRSNNVEAASSQNDSLLAIPTDPIEELSSGQQLALDALDTFQMNTDERGRVYSTFAGLEQPCYPPDTVFTISQAELLVAMNQFVDLHCKNMSVETRTRLAAEAVMAQEEYTLALCTDGSQELSFKNGLPLQGVWVMPYVLGRRDVVLVW</sequence>
<evidence type="ECO:0000313" key="2">
    <source>
        <dbReference type="EMBL" id="KAB2807342.1"/>
    </source>
</evidence>
<comment type="caution">
    <text evidence="2">The sequence shown here is derived from an EMBL/GenBank/DDBJ whole genome shotgun (WGS) entry which is preliminary data.</text>
</comment>
<name>A0A6N6RGB0_9FLAO</name>
<keyword evidence="3" id="KW-1185">Reference proteome</keyword>
<proteinExistence type="predicted"/>
<evidence type="ECO:0000256" key="1">
    <source>
        <dbReference type="SAM" id="SignalP"/>
    </source>
</evidence>
<dbReference type="AlphaFoldDB" id="A0A6N6RGB0"/>
<evidence type="ECO:0000313" key="3">
    <source>
        <dbReference type="Proteomes" id="UP000468650"/>
    </source>
</evidence>
<dbReference type="OrthoDB" id="9849416at2"/>
<dbReference type="RefSeq" id="WP_151668149.1">
    <property type="nucleotide sequence ID" value="NZ_WBVO01000011.1"/>
</dbReference>
<protein>
    <submittedName>
        <fullName evidence="2">Uncharacterized protein</fullName>
    </submittedName>
</protein>
<reference evidence="2 3" key="1">
    <citation type="submission" date="2019-09" db="EMBL/GenBank/DDBJ databases">
        <title>Genomes of family Cryomorphaceae.</title>
        <authorList>
            <person name="Bowman J.P."/>
        </authorList>
    </citation>
    <scope>NUCLEOTIDE SEQUENCE [LARGE SCALE GENOMIC DNA]</scope>
    <source>
        <strain evidence="2 3">LMG 25704</strain>
    </source>
</reference>
<accession>A0A6N6RGB0</accession>
<dbReference type="Proteomes" id="UP000468650">
    <property type="component" value="Unassembled WGS sequence"/>
</dbReference>
<feature type="chain" id="PRO_5026906682" evidence="1">
    <location>
        <begin position="21"/>
        <end position="170"/>
    </location>
</feature>
<gene>
    <name evidence="2" type="ORF">F8C67_12245</name>
</gene>